<keyword evidence="8" id="KW-0472">Membrane</keyword>
<evidence type="ECO:0000256" key="4">
    <source>
        <dbReference type="ARBA" id="ARBA00023002"/>
    </source>
</evidence>
<dbReference type="OrthoDB" id="3934656at2759"/>
<dbReference type="EMBL" id="KN847526">
    <property type="protein sequence ID" value="KIV88066.1"/>
    <property type="molecule type" value="Genomic_DNA"/>
</dbReference>
<dbReference type="OMA" id="IMEMGKF"/>
<dbReference type="STRING" id="212818.A0A0D1XIT2"/>
<evidence type="ECO:0000313" key="9">
    <source>
        <dbReference type="EMBL" id="KIV88066.1"/>
    </source>
</evidence>
<comment type="similarity">
    <text evidence="2 7">Belongs to the cytochrome P450 family.</text>
</comment>
<dbReference type="AlphaFoldDB" id="A0A0D1XIT2"/>
<protein>
    <submittedName>
        <fullName evidence="9">Uncharacterized protein</fullName>
    </submittedName>
</protein>
<keyword evidence="3 6" id="KW-0479">Metal-binding</keyword>
<dbReference type="VEuPathDB" id="FungiDB:PV10_08996"/>
<dbReference type="PRINTS" id="PR00463">
    <property type="entry name" value="EP450I"/>
</dbReference>
<gene>
    <name evidence="9" type="ORF">PV10_08996</name>
</gene>
<dbReference type="RefSeq" id="XP_016219640.1">
    <property type="nucleotide sequence ID" value="XM_016374096.1"/>
</dbReference>
<evidence type="ECO:0000256" key="3">
    <source>
        <dbReference type="ARBA" id="ARBA00022723"/>
    </source>
</evidence>
<keyword evidence="8" id="KW-0812">Transmembrane</keyword>
<dbReference type="InterPro" id="IPR001128">
    <property type="entry name" value="Cyt_P450"/>
</dbReference>
<dbReference type="PRINTS" id="PR00385">
    <property type="entry name" value="P450"/>
</dbReference>
<dbReference type="GO" id="GO:0016705">
    <property type="term" value="F:oxidoreductase activity, acting on paired donors, with incorporation or reduction of molecular oxygen"/>
    <property type="evidence" value="ECO:0007669"/>
    <property type="project" value="InterPro"/>
</dbReference>
<keyword evidence="8" id="KW-1133">Transmembrane helix</keyword>
<dbReference type="GO" id="GO:0020037">
    <property type="term" value="F:heme binding"/>
    <property type="evidence" value="ECO:0007669"/>
    <property type="project" value="InterPro"/>
</dbReference>
<sequence length="496" mass="57133">MFVTILAGAACFFLARALFVAFRSGIRDIPGPWIARFTPLYRVSLVLKGDAVREYRRLHEQYGPFVRTGPNAVAIADPKAIPIIYGISSKFRKSDFYKLAIPYLNDEPLDGIFTARDPAQHKKLRAPIAGVYSMTNIRNYEKHIDECTELFTRTMKQFEGQKIDLAEYFHWFAFDAIGNITFQRRFGFIDQTQQGFDAFRPDDFVGQYFSIIGQLPWLDRFLFGNRPLVNAMMRRYPDVPNSLNTVMSVIDREIQRYDEEDKDATRTDFLAQLRKKDNPEAVHFKRDLMNHLSNNMLAGADTISVALGAIFYYIVRHDMVKNKLMKELEDASERGELSDLITYEESLKLPYLQAVIKESLRMHPSLCMPLERVAPPEGATVCGVVLPPGTIVGVMAPIVNRAKGVFGEDADSFRPERWLEADAEHLKVMDRTFFSFGHGTRSCIGKNIAMLEMGKFVPQILRTFDIEWASPTQDWTVKTYWFHRQRNLFFKFTCRK</sequence>
<dbReference type="Proteomes" id="UP000054302">
    <property type="component" value="Unassembled WGS sequence"/>
</dbReference>
<dbReference type="CDD" id="cd11060">
    <property type="entry name" value="CYP57A1-like"/>
    <property type="match status" value="1"/>
</dbReference>
<evidence type="ECO:0000256" key="5">
    <source>
        <dbReference type="ARBA" id="ARBA00023004"/>
    </source>
</evidence>
<dbReference type="PANTHER" id="PTHR24305:SF232">
    <property type="entry name" value="P450, PUTATIVE (EUROFUNG)-RELATED"/>
    <property type="match status" value="1"/>
</dbReference>
<evidence type="ECO:0000256" key="7">
    <source>
        <dbReference type="RuleBase" id="RU000461"/>
    </source>
</evidence>
<dbReference type="InterPro" id="IPR036396">
    <property type="entry name" value="Cyt_P450_sf"/>
</dbReference>
<dbReference type="InterPro" id="IPR050121">
    <property type="entry name" value="Cytochrome_P450_monoxygenase"/>
</dbReference>
<reference evidence="9 10" key="1">
    <citation type="submission" date="2015-01" db="EMBL/GenBank/DDBJ databases">
        <title>The Genome Sequence of Exophiala mesophila CBS40295.</title>
        <authorList>
            <consortium name="The Broad Institute Genomics Platform"/>
            <person name="Cuomo C."/>
            <person name="de Hoog S."/>
            <person name="Gorbushina A."/>
            <person name="Stielow B."/>
            <person name="Teixiera M."/>
            <person name="Abouelleil A."/>
            <person name="Chapman S.B."/>
            <person name="Priest M."/>
            <person name="Young S.K."/>
            <person name="Wortman J."/>
            <person name="Nusbaum C."/>
            <person name="Birren B."/>
        </authorList>
    </citation>
    <scope>NUCLEOTIDE SEQUENCE [LARGE SCALE GENOMIC DNA]</scope>
    <source>
        <strain evidence="9 10">CBS 40295</strain>
    </source>
</reference>
<keyword evidence="7" id="KW-0503">Monooxygenase</keyword>
<organism evidence="9 10">
    <name type="scientific">Exophiala mesophila</name>
    <name type="common">Black yeast-like fungus</name>
    <dbReference type="NCBI Taxonomy" id="212818"/>
    <lineage>
        <taxon>Eukaryota</taxon>
        <taxon>Fungi</taxon>
        <taxon>Dikarya</taxon>
        <taxon>Ascomycota</taxon>
        <taxon>Pezizomycotina</taxon>
        <taxon>Eurotiomycetes</taxon>
        <taxon>Chaetothyriomycetidae</taxon>
        <taxon>Chaetothyriales</taxon>
        <taxon>Herpotrichiellaceae</taxon>
        <taxon>Exophiala</taxon>
    </lineage>
</organism>
<evidence type="ECO:0000313" key="10">
    <source>
        <dbReference type="Proteomes" id="UP000054302"/>
    </source>
</evidence>
<keyword evidence="6 7" id="KW-0349">Heme</keyword>
<dbReference type="Gene3D" id="1.10.630.10">
    <property type="entry name" value="Cytochrome P450"/>
    <property type="match status" value="1"/>
</dbReference>
<dbReference type="GeneID" id="27326841"/>
<name>A0A0D1XIT2_EXOME</name>
<feature type="binding site" description="axial binding residue" evidence="6">
    <location>
        <position position="443"/>
    </location>
    <ligand>
        <name>heme</name>
        <dbReference type="ChEBI" id="CHEBI:30413"/>
    </ligand>
    <ligandPart>
        <name>Fe</name>
        <dbReference type="ChEBI" id="CHEBI:18248"/>
    </ligandPart>
</feature>
<dbReference type="InterPro" id="IPR017972">
    <property type="entry name" value="Cyt_P450_CS"/>
</dbReference>
<comment type="cofactor">
    <cofactor evidence="1 6">
        <name>heme</name>
        <dbReference type="ChEBI" id="CHEBI:30413"/>
    </cofactor>
</comment>
<evidence type="ECO:0000256" key="6">
    <source>
        <dbReference type="PIRSR" id="PIRSR602401-1"/>
    </source>
</evidence>
<dbReference type="GO" id="GO:0004497">
    <property type="term" value="F:monooxygenase activity"/>
    <property type="evidence" value="ECO:0007669"/>
    <property type="project" value="UniProtKB-KW"/>
</dbReference>
<evidence type="ECO:0000256" key="1">
    <source>
        <dbReference type="ARBA" id="ARBA00001971"/>
    </source>
</evidence>
<dbReference type="InterPro" id="IPR002401">
    <property type="entry name" value="Cyt_P450_E_grp-I"/>
</dbReference>
<dbReference type="PROSITE" id="PS00086">
    <property type="entry name" value="CYTOCHROME_P450"/>
    <property type="match status" value="1"/>
</dbReference>
<feature type="transmembrane region" description="Helical" evidence="8">
    <location>
        <begin position="296"/>
        <end position="315"/>
    </location>
</feature>
<dbReference type="HOGENOM" id="CLU_001570_14_0_1"/>
<proteinExistence type="inferred from homology"/>
<dbReference type="Pfam" id="PF00067">
    <property type="entry name" value="p450"/>
    <property type="match status" value="1"/>
</dbReference>
<evidence type="ECO:0000256" key="8">
    <source>
        <dbReference type="SAM" id="Phobius"/>
    </source>
</evidence>
<keyword evidence="5 6" id="KW-0408">Iron</keyword>
<keyword evidence="4 7" id="KW-0560">Oxidoreductase</keyword>
<accession>A0A0D1XIT2</accession>
<keyword evidence="10" id="KW-1185">Reference proteome</keyword>
<dbReference type="GO" id="GO:0005506">
    <property type="term" value="F:iron ion binding"/>
    <property type="evidence" value="ECO:0007669"/>
    <property type="project" value="InterPro"/>
</dbReference>
<evidence type="ECO:0000256" key="2">
    <source>
        <dbReference type="ARBA" id="ARBA00010617"/>
    </source>
</evidence>
<dbReference type="SUPFAM" id="SSF48264">
    <property type="entry name" value="Cytochrome P450"/>
    <property type="match status" value="1"/>
</dbReference>
<dbReference type="PANTHER" id="PTHR24305">
    <property type="entry name" value="CYTOCHROME P450"/>
    <property type="match status" value="1"/>
</dbReference>